<dbReference type="Proteomes" id="UP001614394">
    <property type="component" value="Unassembled WGS sequence"/>
</dbReference>
<dbReference type="PANTHER" id="PTHR36503:SF3">
    <property type="entry name" value="BLR0126 PROTEIN"/>
    <property type="match status" value="1"/>
</dbReference>
<protein>
    <submittedName>
        <fullName evidence="2">VOC family protein</fullName>
    </submittedName>
</protein>
<dbReference type="RefSeq" id="WP_399650502.1">
    <property type="nucleotide sequence ID" value="NZ_JBITYG010000005.1"/>
</dbReference>
<dbReference type="Gene3D" id="3.10.180.10">
    <property type="entry name" value="2,3-Dihydroxybiphenyl 1,2-Dioxygenase, domain 1"/>
    <property type="match status" value="1"/>
</dbReference>
<name>A0ABW8C845_9ACTN</name>
<keyword evidence="3" id="KW-1185">Reference proteome</keyword>
<dbReference type="InterPro" id="IPR037523">
    <property type="entry name" value="VOC_core"/>
</dbReference>
<dbReference type="PROSITE" id="PS51819">
    <property type="entry name" value="VOC"/>
    <property type="match status" value="1"/>
</dbReference>
<reference evidence="2 3" key="1">
    <citation type="submission" date="2024-10" db="EMBL/GenBank/DDBJ databases">
        <title>The Natural Products Discovery Center: Release of the First 8490 Sequenced Strains for Exploring Actinobacteria Biosynthetic Diversity.</title>
        <authorList>
            <person name="Kalkreuter E."/>
            <person name="Kautsar S.A."/>
            <person name="Yang D."/>
            <person name="Bader C.D."/>
            <person name="Teijaro C.N."/>
            <person name="Fluegel L."/>
            <person name="Davis C.M."/>
            <person name="Simpson J.R."/>
            <person name="Lauterbach L."/>
            <person name="Steele A.D."/>
            <person name="Gui C."/>
            <person name="Meng S."/>
            <person name="Li G."/>
            <person name="Viehrig K."/>
            <person name="Ye F."/>
            <person name="Su P."/>
            <person name="Kiefer A.F."/>
            <person name="Nichols A."/>
            <person name="Cepeda A.J."/>
            <person name="Yan W."/>
            <person name="Fan B."/>
            <person name="Jiang Y."/>
            <person name="Adhikari A."/>
            <person name="Zheng C.-J."/>
            <person name="Schuster L."/>
            <person name="Cowan T.M."/>
            <person name="Smanski M.J."/>
            <person name="Chevrette M.G."/>
            <person name="De Carvalho L.P.S."/>
            <person name="Shen B."/>
        </authorList>
    </citation>
    <scope>NUCLEOTIDE SEQUENCE [LARGE SCALE GENOMIC DNA]</scope>
    <source>
        <strain evidence="2 3">NPDC053399</strain>
    </source>
</reference>
<feature type="domain" description="VOC" evidence="1">
    <location>
        <begin position="4"/>
        <end position="129"/>
    </location>
</feature>
<sequence length="138" mass="14395">MTPRFAFIGLLASDMAASLAFYRRLGLDIPAEADTQPHVEAALPGGPLLVWDTEEVVRSFTPDWQAPPQGSGRAGLAFTCDGPAAVDKVYADLTGAGHTGHLAPFDAPWGQRYATVLDADGNHVDLLAALPAGPDASV</sequence>
<dbReference type="InterPro" id="IPR029068">
    <property type="entry name" value="Glyas_Bleomycin-R_OHBP_Dase"/>
</dbReference>
<dbReference type="InterPro" id="IPR004360">
    <property type="entry name" value="Glyas_Fos-R_dOase_dom"/>
</dbReference>
<organism evidence="2 3">
    <name type="scientific">Streptomyces fildesensis</name>
    <dbReference type="NCBI Taxonomy" id="375757"/>
    <lineage>
        <taxon>Bacteria</taxon>
        <taxon>Bacillati</taxon>
        <taxon>Actinomycetota</taxon>
        <taxon>Actinomycetes</taxon>
        <taxon>Kitasatosporales</taxon>
        <taxon>Streptomycetaceae</taxon>
        <taxon>Streptomyces</taxon>
    </lineage>
</organism>
<evidence type="ECO:0000259" key="1">
    <source>
        <dbReference type="PROSITE" id="PS51819"/>
    </source>
</evidence>
<evidence type="ECO:0000313" key="2">
    <source>
        <dbReference type="EMBL" id="MFI9102609.1"/>
    </source>
</evidence>
<comment type="caution">
    <text evidence="2">The sequence shown here is derived from an EMBL/GenBank/DDBJ whole genome shotgun (WGS) entry which is preliminary data.</text>
</comment>
<dbReference type="Pfam" id="PF00903">
    <property type="entry name" value="Glyoxalase"/>
    <property type="match status" value="1"/>
</dbReference>
<proteinExistence type="predicted"/>
<dbReference type="SUPFAM" id="SSF54593">
    <property type="entry name" value="Glyoxalase/Bleomycin resistance protein/Dihydroxybiphenyl dioxygenase"/>
    <property type="match status" value="1"/>
</dbReference>
<gene>
    <name evidence="2" type="ORF">ACIGXA_19025</name>
</gene>
<dbReference type="PANTHER" id="PTHR36503">
    <property type="entry name" value="BLR2520 PROTEIN"/>
    <property type="match status" value="1"/>
</dbReference>
<dbReference type="EMBL" id="JBITYG010000005">
    <property type="protein sequence ID" value="MFI9102609.1"/>
    <property type="molecule type" value="Genomic_DNA"/>
</dbReference>
<accession>A0ABW8C845</accession>
<evidence type="ECO:0000313" key="3">
    <source>
        <dbReference type="Proteomes" id="UP001614394"/>
    </source>
</evidence>